<reference evidence="6 7" key="1">
    <citation type="submission" date="2017-10" db="EMBL/GenBank/DDBJ databases">
        <title>Frigbacter circumglobatus gen. nov. sp. nov., isolated from sediment cultured in situ.</title>
        <authorList>
            <person name="Zhao Z."/>
        </authorList>
    </citation>
    <scope>NUCLEOTIDE SEQUENCE [LARGE SCALE GENOMIC DNA]</scope>
    <source>
        <strain evidence="6 7">ZYL</strain>
    </source>
</reference>
<comment type="catalytic activity">
    <reaction evidence="4">
        <text>N(1)-(5-phospho-beta-D-ribosyl)glycinamide + (6R)-10-formyltetrahydrofolate = N(2)-formyl-N(1)-(5-phospho-beta-D-ribosyl)glycinamide + (6S)-5,6,7,8-tetrahydrofolate + H(+)</text>
        <dbReference type="Rhea" id="RHEA:15053"/>
        <dbReference type="ChEBI" id="CHEBI:15378"/>
        <dbReference type="ChEBI" id="CHEBI:57453"/>
        <dbReference type="ChEBI" id="CHEBI:143788"/>
        <dbReference type="ChEBI" id="CHEBI:147286"/>
        <dbReference type="ChEBI" id="CHEBI:195366"/>
        <dbReference type="EC" id="2.1.2.2"/>
    </reaction>
</comment>
<dbReference type="GO" id="GO:0004644">
    <property type="term" value="F:phosphoribosylglycinamide formyltransferase activity"/>
    <property type="evidence" value="ECO:0007669"/>
    <property type="project" value="UniProtKB-UniRule"/>
</dbReference>
<accession>A0A2G4YUV4</accession>
<keyword evidence="7" id="KW-1185">Reference proteome</keyword>
<feature type="active site" description="Proton donor" evidence="4">
    <location>
        <position position="109"/>
    </location>
</feature>
<dbReference type="GO" id="GO:0006189">
    <property type="term" value="P:'de novo' IMP biosynthetic process"/>
    <property type="evidence" value="ECO:0007669"/>
    <property type="project" value="UniProtKB-UniRule"/>
</dbReference>
<keyword evidence="3 4" id="KW-0658">Purine biosynthesis</keyword>
<dbReference type="EMBL" id="PDEM01000009">
    <property type="protein sequence ID" value="PHZ86108.1"/>
    <property type="molecule type" value="Genomic_DNA"/>
</dbReference>
<dbReference type="GO" id="GO:0005829">
    <property type="term" value="C:cytosol"/>
    <property type="evidence" value="ECO:0007669"/>
    <property type="project" value="TreeGrafter"/>
</dbReference>
<dbReference type="Proteomes" id="UP000229730">
    <property type="component" value="Unassembled WGS sequence"/>
</dbReference>
<feature type="binding site" evidence="4">
    <location>
        <position position="65"/>
    </location>
    <ligand>
        <name>(6R)-10-formyltetrahydrofolate</name>
        <dbReference type="ChEBI" id="CHEBI:195366"/>
    </ligand>
</feature>
<dbReference type="FunFam" id="3.40.50.170:FF:000007">
    <property type="entry name" value="Phosphoribosylglycinamide formyltransferase"/>
    <property type="match status" value="1"/>
</dbReference>
<dbReference type="PANTHER" id="PTHR43369:SF2">
    <property type="entry name" value="PHOSPHORIBOSYLGLYCINAMIDE FORMYLTRANSFERASE"/>
    <property type="match status" value="1"/>
</dbReference>
<evidence type="ECO:0000313" key="7">
    <source>
        <dbReference type="Proteomes" id="UP000229730"/>
    </source>
</evidence>
<dbReference type="AlphaFoldDB" id="A0A2G4YUV4"/>
<evidence type="ECO:0000256" key="1">
    <source>
        <dbReference type="ARBA" id="ARBA00005054"/>
    </source>
</evidence>
<sequence>MLDVAVLVSGRGSNLQALIDACAADDFPARIVAVISNNPGSYGLERAKLAGIPTAVVNHRDYEDRESFDNAIDEELKKFKAKFICLAGFMRILEARFVNRWRDRILNIHPSLLPSFKGLHTQERALESGVRFTGCTVHIVRPEMDEGPIILQAAVAVDPEDDADSLAEKVLIQEHLIYPEALKLIALGRVSISGNRSIIEKAEYPKEALISPALTD</sequence>
<dbReference type="InterPro" id="IPR004607">
    <property type="entry name" value="GART"/>
</dbReference>
<dbReference type="Pfam" id="PF00551">
    <property type="entry name" value="Formyl_trans_N"/>
    <property type="match status" value="1"/>
</dbReference>
<evidence type="ECO:0000256" key="2">
    <source>
        <dbReference type="ARBA" id="ARBA00022679"/>
    </source>
</evidence>
<name>A0A2G4YUV4_9PROT</name>
<gene>
    <name evidence="4" type="primary">purN</name>
    <name evidence="6" type="ORF">CRD36_05410</name>
</gene>
<comment type="function">
    <text evidence="4">Catalyzes the transfer of a formyl group from 10-formyltetrahydrofolate to 5-phospho-ribosyl-glycinamide (GAR), producing 5-phospho-ribosyl-N-formylglycinamide (FGAR) and tetrahydrofolate.</text>
</comment>
<dbReference type="InterPro" id="IPR002376">
    <property type="entry name" value="Formyl_transf_N"/>
</dbReference>
<evidence type="ECO:0000313" key="6">
    <source>
        <dbReference type="EMBL" id="PHZ86108.1"/>
    </source>
</evidence>
<dbReference type="Gene3D" id="3.40.50.170">
    <property type="entry name" value="Formyl transferase, N-terminal domain"/>
    <property type="match status" value="1"/>
</dbReference>
<evidence type="ECO:0000259" key="5">
    <source>
        <dbReference type="Pfam" id="PF00551"/>
    </source>
</evidence>
<organism evidence="6 7">
    <name type="scientific">Paremcibacter congregatus</name>
    <dbReference type="NCBI Taxonomy" id="2043170"/>
    <lineage>
        <taxon>Bacteria</taxon>
        <taxon>Pseudomonadati</taxon>
        <taxon>Pseudomonadota</taxon>
        <taxon>Alphaproteobacteria</taxon>
        <taxon>Emcibacterales</taxon>
        <taxon>Emcibacteraceae</taxon>
        <taxon>Paremcibacter</taxon>
    </lineage>
</organism>
<keyword evidence="2 4" id="KW-0808">Transferase</keyword>
<dbReference type="UniPathway" id="UPA00074">
    <property type="reaction ID" value="UER00126"/>
</dbReference>
<dbReference type="RefSeq" id="WP_099471692.1">
    <property type="nucleotide sequence ID" value="NZ_CP041025.1"/>
</dbReference>
<feature type="domain" description="Formyl transferase N-terminal" evidence="5">
    <location>
        <begin position="4"/>
        <end position="182"/>
    </location>
</feature>
<evidence type="ECO:0000256" key="4">
    <source>
        <dbReference type="HAMAP-Rule" id="MF_01930"/>
    </source>
</evidence>
<dbReference type="InParanoid" id="A0A2G4YUV4"/>
<dbReference type="SUPFAM" id="SSF53328">
    <property type="entry name" value="Formyltransferase"/>
    <property type="match status" value="1"/>
</dbReference>
<dbReference type="PANTHER" id="PTHR43369">
    <property type="entry name" value="PHOSPHORIBOSYLGLYCINAMIDE FORMYLTRANSFERASE"/>
    <property type="match status" value="1"/>
</dbReference>
<evidence type="ECO:0000256" key="3">
    <source>
        <dbReference type="ARBA" id="ARBA00022755"/>
    </source>
</evidence>
<dbReference type="HAMAP" id="MF_01930">
    <property type="entry name" value="PurN"/>
    <property type="match status" value="1"/>
</dbReference>
<protein>
    <recommendedName>
        <fullName evidence="4">Phosphoribosylglycinamide formyltransferase</fullName>
        <ecNumber evidence="4">2.1.2.2</ecNumber>
    </recommendedName>
    <alternativeName>
        <fullName evidence="4">5'-phosphoribosylglycinamide transformylase</fullName>
    </alternativeName>
    <alternativeName>
        <fullName evidence="4">GAR transformylase</fullName>
        <shortName evidence="4">GART</shortName>
    </alternativeName>
</protein>
<feature type="binding site" evidence="4">
    <location>
        <position position="107"/>
    </location>
    <ligand>
        <name>(6R)-10-formyltetrahydrofolate</name>
        <dbReference type="ChEBI" id="CHEBI:195366"/>
    </ligand>
</feature>
<dbReference type="OrthoDB" id="9806170at2"/>
<dbReference type="InterPro" id="IPR036477">
    <property type="entry name" value="Formyl_transf_N_sf"/>
</dbReference>
<comment type="similarity">
    <text evidence="4">Belongs to the GART family.</text>
</comment>
<feature type="site" description="Raises pKa of active site His" evidence="4">
    <location>
        <position position="145"/>
    </location>
</feature>
<feature type="binding site" evidence="4">
    <location>
        <begin position="12"/>
        <end position="14"/>
    </location>
    <ligand>
        <name>N(1)-(5-phospho-beta-D-ribosyl)glycinamide</name>
        <dbReference type="ChEBI" id="CHEBI:143788"/>
    </ligand>
</feature>
<feature type="binding site" evidence="4">
    <location>
        <begin position="90"/>
        <end position="93"/>
    </location>
    <ligand>
        <name>(6R)-10-formyltetrahydrofolate</name>
        <dbReference type="ChEBI" id="CHEBI:195366"/>
    </ligand>
</feature>
<dbReference type="CDD" id="cd08645">
    <property type="entry name" value="FMT_core_GART"/>
    <property type="match status" value="1"/>
</dbReference>
<comment type="caution">
    <text evidence="6">The sequence shown here is derived from an EMBL/GenBank/DDBJ whole genome shotgun (WGS) entry which is preliminary data.</text>
</comment>
<dbReference type="FunCoup" id="A0A2G4YUV4">
    <property type="interactions" value="595"/>
</dbReference>
<dbReference type="EC" id="2.1.2.2" evidence="4"/>
<dbReference type="NCBIfam" id="TIGR00639">
    <property type="entry name" value="PurN"/>
    <property type="match status" value="1"/>
</dbReference>
<proteinExistence type="inferred from homology"/>
<comment type="pathway">
    <text evidence="1 4">Purine metabolism; IMP biosynthesis via de novo pathway; N(2)-formyl-N(1)-(5-phospho-D-ribosyl)glycinamide from N(1)-(5-phospho-D-ribosyl)glycinamide (10-formyl THF route): step 1/1.</text>
</comment>